<protein>
    <submittedName>
        <fullName evidence="1">Uncharacterized protein</fullName>
    </submittedName>
</protein>
<evidence type="ECO:0000313" key="1">
    <source>
        <dbReference type="EMBL" id="GCE21951.1"/>
    </source>
</evidence>
<gene>
    <name evidence="1" type="ORF">KDK_57510</name>
</gene>
<dbReference type="AlphaFoldDB" id="A0A402AS74"/>
<comment type="caution">
    <text evidence="1">The sequence shown here is derived from an EMBL/GenBank/DDBJ whole genome shotgun (WGS) entry which is preliminary data.</text>
</comment>
<reference evidence="2" key="1">
    <citation type="submission" date="2018-12" db="EMBL/GenBank/DDBJ databases">
        <title>Tengunoibacter tsumagoiensis gen. nov., sp. nov., Dictyobacter kobayashii sp. nov., D. alpinus sp. nov., and D. joshuensis sp. nov. and description of Dictyobacteraceae fam. nov. within the order Ktedonobacterales isolated from Tengu-no-mugimeshi.</title>
        <authorList>
            <person name="Wang C.M."/>
            <person name="Zheng Y."/>
            <person name="Sakai Y."/>
            <person name="Toyoda A."/>
            <person name="Minakuchi Y."/>
            <person name="Abe K."/>
            <person name="Yokota A."/>
            <person name="Yabe S."/>
        </authorList>
    </citation>
    <scope>NUCLEOTIDE SEQUENCE [LARGE SCALE GENOMIC DNA]</scope>
    <source>
        <strain evidence="2">Uno11</strain>
    </source>
</reference>
<keyword evidence="2" id="KW-1185">Reference proteome</keyword>
<name>A0A402AS74_9CHLR</name>
<proteinExistence type="predicted"/>
<organism evidence="1 2">
    <name type="scientific">Dictyobacter kobayashii</name>
    <dbReference type="NCBI Taxonomy" id="2014872"/>
    <lineage>
        <taxon>Bacteria</taxon>
        <taxon>Bacillati</taxon>
        <taxon>Chloroflexota</taxon>
        <taxon>Ktedonobacteria</taxon>
        <taxon>Ktedonobacterales</taxon>
        <taxon>Dictyobacteraceae</taxon>
        <taxon>Dictyobacter</taxon>
    </lineage>
</organism>
<evidence type="ECO:0000313" key="2">
    <source>
        <dbReference type="Proteomes" id="UP000287188"/>
    </source>
</evidence>
<dbReference type="EMBL" id="BIFS01000002">
    <property type="protein sequence ID" value="GCE21951.1"/>
    <property type="molecule type" value="Genomic_DNA"/>
</dbReference>
<sequence length="92" mass="10608">MIHREEVNEHIGGYGNREVITKRLPGSGGGMYDREKTGKRELMINVRRKRQWRYERKKGNRFDGRIMWSARASGRLRARGMESEGDQGGGGE</sequence>
<dbReference type="Proteomes" id="UP000287188">
    <property type="component" value="Unassembled WGS sequence"/>
</dbReference>
<accession>A0A402AS74</accession>